<evidence type="ECO:0000256" key="1">
    <source>
        <dbReference type="SAM" id="Phobius"/>
    </source>
</evidence>
<protein>
    <recommendedName>
        <fullName evidence="4">DUF4386 domain-containing protein</fullName>
    </recommendedName>
</protein>
<keyword evidence="1" id="KW-0812">Transmembrane</keyword>
<evidence type="ECO:0008006" key="4">
    <source>
        <dbReference type="Google" id="ProtNLM"/>
    </source>
</evidence>
<keyword evidence="1" id="KW-1133">Transmembrane helix</keyword>
<feature type="transmembrane region" description="Helical" evidence="1">
    <location>
        <begin position="14"/>
        <end position="34"/>
    </location>
</feature>
<sequence length="243" mass="26129">MIKEPQLDDTVNKAAYWSAITLFVMVVPSIFLPLDAPEGPFTDRMMWFSSNLGAFILGWIVQMVAMLTLTAVFAATAWQVRGSHPLSAIIAGIAVLISLVAFIIPKFIAIWSIPQMVGASTSLSANVEVAEQLFQLLNPSLSFSLFTSFDYLGFWMYGVFGLVVAPALFRLSLSAKIAAIALGLFGVLFHLLFIAVLTGNIVSADVGIVFESIGALLLVSVGGMAVFLRKAIKAANSEEFASR</sequence>
<organism evidence="2 3">
    <name type="scientific">Congregibacter brevis</name>
    <dbReference type="NCBI Taxonomy" id="3081201"/>
    <lineage>
        <taxon>Bacteria</taxon>
        <taxon>Pseudomonadati</taxon>
        <taxon>Pseudomonadota</taxon>
        <taxon>Gammaproteobacteria</taxon>
        <taxon>Cellvibrionales</taxon>
        <taxon>Halieaceae</taxon>
        <taxon>Congregibacter</taxon>
    </lineage>
</organism>
<dbReference type="RefSeq" id="WP_407329448.1">
    <property type="nucleotide sequence ID" value="NZ_CP136865.1"/>
</dbReference>
<proteinExistence type="predicted"/>
<feature type="transmembrane region" description="Helical" evidence="1">
    <location>
        <begin position="88"/>
        <end position="113"/>
    </location>
</feature>
<accession>A0ABZ0IGI2</accession>
<dbReference type="EMBL" id="CP136865">
    <property type="protein sequence ID" value="WOJ98195.1"/>
    <property type="molecule type" value="Genomic_DNA"/>
</dbReference>
<feature type="transmembrane region" description="Helical" evidence="1">
    <location>
        <begin position="180"/>
        <end position="202"/>
    </location>
</feature>
<reference evidence="2 3" key="1">
    <citation type="submission" date="2023-10" db="EMBL/GenBank/DDBJ databases">
        <title>Two novel species belonging to the OM43/NOR5 clade.</title>
        <authorList>
            <person name="Park M."/>
        </authorList>
    </citation>
    <scope>NUCLEOTIDE SEQUENCE [LARGE SCALE GENOMIC DNA]</scope>
    <source>
        <strain evidence="2 3">IMCC45268</strain>
    </source>
</reference>
<evidence type="ECO:0000313" key="2">
    <source>
        <dbReference type="EMBL" id="WOJ98195.1"/>
    </source>
</evidence>
<keyword evidence="1" id="KW-0472">Membrane</keyword>
<gene>
    <name evidence="2" type="ORF">R0137_06415</name>
</gene>
<keyword evidence="3" id="KW-1185">Reference proteome</keyword>
<evidence type="ECO:0000313" key="3">
    <source>
        <dbReference type="Proteomes" id="UP001626549"/>
    </source>
</evidence>
<feature type="transmembrane region" description="Helical" evidence="1">
    <location>
        <begin position="208"/>
        <end position="228"/>
    </location>
</feature>
<feature type="transmembrane region" description="Helical" evidence="1">
    <location>
        <begin position="54"/>
        <end position="76"/>
    </location>
</feature>
<dbReference type="Proteomes" id="UP001626549">
    <property type="component" value="Chromosome"/>
</dbReference>
<name>A0ABZ0IGI2_9GAMM</name>
<feature type="transmembrane region" description="Helical" evidence="1">
    <location>
        <begin position="154"/>
        <end position="173"/>
    </location>
</feature>